<dbReference type="Proteomes" id="UP000193411">
    <property type="component" value="Unassembled WGS sequence"/>
</dbReference>
<comment type="caution">
    <text evidence="1">The sequence shown here is derived from an EMBL/GenBank/DDBJ whole genome shotgun (WGS) entry which is preliminary data.</text>
</comment>
<proteinExistence type="predicted"/>
<accession>A0A1Y2H5X1</accession>
<feature type="non-terminal residue" evidence="1">
    <location>
        <position position="157"/>
    </location>
</feature>
<organism evidence="1 2">
    <name type="scientific">Catenaria anguillulae PL171</name>
    <dbReference type="NCBI Taxonomy" id="765915"/>
    <lineage>
        <taxon>Eukaryota</taxon>
        <taxon>Fungi</taxon>
        <taxon>Fungi incertae sedis</taxon>
        <taxon>Blastocladiomycota</taxon>
        <taxon>Blastocladiomycetes</taxon>
        <taxon>Blastocladiales</taxon>
        <taxon>Catenariaceae</taxon>
        <taxon>Catenaria</taxon>
    </lineage>
</organism>
<dbReference type="OrthoDB" id="2342176at2759"/>
<sequence>LALFALLGSTVAHMNIVSPFPRGSPNDNSISNKDYNIMAPILTNSQYPCQGKPPGQVKARMVAGSEFPVRFGSGAIHDGGHCQFSVSYNGQDFVVIHTIMNRCFLDGLTFNIPVPNNIPSAQSAVFQWHWVNRLGNREYYVNCIDVSIQGANTGTFS</sequence>
<gene>
    <name evidence="1" type="ORF">BCR44DRAFT_115004</name>
</gene>
<dbReference type="PANTHER" id="PTHR36182:SF1">
    <property type="entry name" value="PROTEIN, PUTATIVE (AFU_ORTHOLOGUE AFUA_6G10930)-RELATED"/>
    <property type="match status" value="1"/>
</dbReference>
<keyword evidence="2" id="KW-1185">Reference proteome</keyword>
<evidence type="ECO:0008006" key="3">
    <source>
        <dbReference type="Google" id="ProtNLM"/>
    </source>
</evidence>
<feature type="non-terminal residue" evidence="1">
    <location>
        <position position="1"/>
    </location>
</feature>
<reference evidence="1 2" key="1">
    <citation type="submission" date="2016-07" db="EMBL/GenBank/DDBJ databases">
        <title>Pervasive Adenine N6-methylation of Active Genes in Fungi.</title>
        <authorList>
            <consortium name="DOE Joint Genome Institute"/>
            <person name="Mondo S.J."/>
            <person name="Dannebaum R.O."/>
            <person name="Kuo R.C."/>
            <person name="Labutti K."/>
            <person name="Haridas S."/>
            <person name="Kuo A."/>
            <person name="Salamov A."/>
            <person name="Ahrendt S.R."/>
            <person name="Lipzen A."/>
            <person name="Sullivan W."/>
            <person name="Andreopoulos W.B."/>
            <person name="Clum A."/>
            <person name="Lindquist E."/>
            <person name="Daum C."/>
            <person name="Ramamoorthy G.K."/>
            <person name="Gryganskyi A."/>
            <person name="Culley D."/>
            <person name="Magnuson J.K."/>
            <person name="James T.Y."/>
            <person name="O'Malley M.A."/>
            <person name="Stajich J.E."/>
            <person name="Spatafora J.W."/>
            <person name="Visel A."/>
            <person name="Grigoriev I.V."/>
        </authorList>
    </citation>
    <scope>NUCLEOTIDE SEQUENCE [LARGE SCALE GENOMIC DNA]</scope>
    <source>
        <strain evidence="1 2">PL171</strain>
    </source>
</reference>
<evidence type="ECO:0000313" key="1">
    <source>
        <dbReference type="EMBL" id="ORZ29929.1"/>
    </source>
</evidence>
<name>A0A1Y2H5X1_9FUNG</name>
<protein>
    <recommendedName>
        <fullName evidence="3">Chitin-binding type-4 domain-containing protein</fullName>
    </recommendedName>
</protein>
<dbReference type="Gene3D" id="2.70.50.70">
    <property type="match status" value="1"/>
</dbReference>
<dbReference type="PANTHER" id="PTHR36182">
    <property type="entry name" value="PROTEIN, PUTATIVE (AFU_ORTHOLOGUE AFUA_6G10930)-RELATED"/>
    <property type="match status" value="1"/>
</dbReference>
<evidence type="ECO:0000313" key="2">
    <source>
        <dbReference type="Proteomes" id="UP000193411"/>
    </source>
</evidence>
<dbReference type="EMBL" id="MCFL01000116">
    <property type="protein sequence ID" value="ORZ29929.1"/>
    <property type="molecule type" value="Genomic_DNA"/>
</dbReference>
<dbReference type="AlphaFoldDB" id="A0A1Y2H5X1"/>